<keyword evidence="1" id="KW-0732">Signal</keyword>
<dbReference type="InParanoid" id="G3GUB0"/>
<feature type="chain" id="PRO_5003443938" evidence="1">
    <location>
        <begin position="17"/>
        <end position="54"/>
    </location>
</feature>
<reference evidence="3" key="1">
    <citation type="journal article" date="2011" name="Nat. Biotechnol.">
        <title>The genomic sequence of the Chinese hamster ovary (CHO)-K1 cell line.</title>
        <authorList>
            <person name="Xu X."/>
            <person name="Nagarajan H."/>
            <person name="Lewis N.E."/>
            <person name="Pan S."/>
            <person name="Cai Z."/>
            <person name="Liu X."/>
            <person name="Chen W."/>
            <person name="Xie M."/>
            <person name="Wang W."/>
            <person name="Hammond S."/>
            <person name="Andersen M.R."/>
            <person name="Neff N."/>
            <person name="Passarelli B."/>
            <person name="Koh W."/>
            <person name="Fan H.C."/>
            <person name="Wang J."/>
            <person name="Gui Y."/>
            <person name="Lee K.H."/>
            <person name="Betenbaugh M.J."/>
            <person name="Quake S.R."/>
            <person name="Famili I."/>
            <person name="Palsson B.O."/>
            <person name="Wang J."/>
        </authorList>
    </citation>
    <scope>NUCLEOTIDE SEQUENCE [LARGE SCALE GENOMIC DNA]</scope>
    <source>
        <strain evidence="3">CHO K1 cell line</strain>
    </source>
</reference>
<accession>G3GUB0</accession>
<proteinExistence type="predicted"/>
<protein>
    <submittedName>
        <fullName evidence="2">Uncharacterized protein</fullName>
    </submittedName>
</protein>
<gene>
    <name evidence="2" type="ORF">I79_001264</name>
</gene>
<evidence type="ECO:0000256" key="1">
    <source>
        <dbReference type="SAM" id="SignalP"/>
    </source>
</evidence>
<feature type="signal peptide" evidence="1">
    <location>
        <begin position="1"/>
        <end position="16"/>
    </location>
</feature>
<name>G3GUB0_CRIGR</name>
<organism evidence="2 3">
    <name type="scientific">Cricetulus griseus</name>
    <name type="common">Chinese hamster</name>
    <name type="synonym">Cricetulus barabensis griseus</name>
    <dbReference type="NCBI Taxonomy" id="10029"/>
    <lineage>
        <taxon>Eukaryota</taxon>
        <taxon>Metazoa</taxon>
        <taxon>Chordata</taxon>
        <taxon>Craniata</taxon>
        <taxon>Vertebrata</taxon>
        <taxon>Euteleostomi</taxon>
        <taxon>Mammalia</taxon>
        <taxon>Eutheria</taxon>
        <taxon>Euarchontoglires</taxon>
        <taxon>Glires</taxon>
        <taxon>Rodentia</taxon>
        <taxon>Myomorpha</taxon>
        <taxon>Muroidea</taxon>
        <taxon>Cricetidae</taxon>
        <taxon>Cricetinae</taxon>
        <taxon>Cricetulus</taxon>
    </lineage>
</organism>
<evidence type="ECO:0000313" key="2">
    <source>
        <dbReference type="EMBL" id="EGV95667.1"/>
    </source>
</evidence>
<dbReference type="AlphaFoldDB" id="G3GUB0"/>
<sequence>MKCTDICISLLRFCDCIIQILCVAVEPVLELALVDQAGFKLTEILLLLPPECWD</sequence>
<dbReference type="EMBL" id="JH000027">
    <property type="protein sequence ID" value="EGV95667.1"/>
    <property type="molecule type" value="Genomic_DNA"/>
</dbReference>
<evidence type="ECO:0000313" key="3">
    <source>
        <dbReference type="Proteomes" id="UP000001075"/>
    </source>
</evidence>
<dbReference type="Proteomes" id="UP000001075">
    <property type="component" value="Unassembled WGS sequence"/>
</dbReference>